<name>A0ACC1QEE6_9HYPO</name>
<proteinExistence type="predicted"/>
<reference evidence="1" key="1">
    <citation type="submission" date="2022-07" db="EMBL/GenBank/DDBJ databases">
        <title>Genome Sequence of Lecanicillium saksenae.</title>
        <authorList>
            <person name="Buettner E."/>
        </authorList>
    </citation>
    <scope>NUCLEOTIDE SEQUENCE</scope>
    <source>
        <strain evidence="1">VT-O1</strain>
    </source>
</reference>
<gene>
    <name evidence="1" type="ORF">NLG97_g10504</name>
</gene>
<accession>A0ACC1QEE6</accession>
<dbReference type="EMBL" id="JANAKD010002663">
    <property type="protein sequence ID" value="KAJ3473123.1"/>
    <property type="molecule type" value="Genomic_DNA"/>
</dbReference>
<sequence>MFRIKAQRAKRQDDDELHVRGAVDIVKGLEKKRQRRKEKFYQKYCNKARRGQIPERKTQPGRGAERMKELGLLMAGKKDPGNYVLSV</sequence>
<evidence type="ECO:0000313" key="2">
    <source>
        <dbReference type="Proteomes" id="UP001148737"/>
    </source>
</evidence>
<dbReference type="Proteomes" id="UP001148737">
    <property type="component" value="Unassembled WGS sequence"/>
</dbReference>
<comment type="caution">
    <text evidence="1">The sequence shown here is derived from an EMBL/GenBank/DDBJ whole genome shotgun (WGS) entry which is preliminary data.</text>
</comment>
<organism evidence="1 2">
    <name type="scientific">Lecanicillium saksenae</name>
    <dbReference type="NCBI Taxonomy" id="468837"/>
    <lineage>
        <taxon>Eukaryota</taxon>
        <taxon>Fungi</taxon>
        <taxon>Dikarya</taxon>
        <taxon>Ascomycota</taxon>
        <taxon>Pezizomycotina</taxon>
        <taxon>Sordariomycetes</taxon>
        <taxon>Hypocreomycetidae</taxon>
        <taxon>Hypocreales</taxon>
        <taxon>Cordycipitaceae</taxon>
        <taxon>Lecanicillium</taxon>
    </lineage>
</organism>
<keyword evidence="2" id="KW-1185">Reference proteome</keyword>
<evidence type="ECO:0000313" key="1">
    <source>
        <dbReference type="EMBL" id="KAJ3473123.1"/>
    </source>
</evidence>
<protein>
    <submittedName>
        <fullName evidence="1">Uncharacterized protein</fullName>
    </submittedName>
</protein>